<evidence type="ECO:0000256" key="4">
    <source>
        <dbReference type="ARBA" id="ARBA00022692"/>
    </source>
</evidence>
<dbReference type="AlphaFoldDB" id="A0A7G8ZA17"/>
<dbReference type="SUPFAM" id="SSF52200">
    <property type="entry name" value="Toll/Interleukin receptor TIR domain"/>
    <property type="match status" value="1"/>
</dbReference>
<dbReference type="Gene3D" id="3.80.10.10">
    <property type="entry name" value="Ribonuclease Inhibitor"/>
    <property type="match status" value="3"/>
</dbReference>
<comment type="subcellular location">
    <subcellularLocation>
        <location evidence="1">Membrane</location>
        <topology evidence="1">Single-pass type I membrane protein</topology>
    </subcellularLocation>
</comment>
<evidence type="ECO:0000256" key="13">
    <source>
        <dbReference type="SAM" id="SignalP"/>
    </source>
</evidence>
<feature type="signal peptide" evidence="13">
    <location>
        <begin position="1"/>
        <end position="20"/>
    </location>
</feature>
<dbReference type="GO" id="GO:0005886">
    <property type="term" value="C:plasma membrane"/>
    <property type="evidence" value="ECO:0007669"/>
    <property type="project" value="TreeGrafter"/>
</dbReference>
<evidence type="ECO:0000256" key="10">
    <source>
        <dbReference type="ARBA" id="ARBA00023180"/>
    </source>
</evidence>
<evidence type="ECO:0000256" key="2">
    <source>
        <dbReference type="ARBA" id="ARBA00009634"/>
    </source>
</evidence>
<dbReference type="PANTHER" id="PTHR24365:SF530">
    <property type="entry name" value="MSTPROX-RELATED"/>
    <property type="match status" value="1"/>
</dbReference>
<evidence type="ECO:0000256" key="11">
    <source>
        <dbReference type="SAM" id="MobiDB-lite"/>
    </source>
</evidence>
<keyword evidence="4 12" id="KW-0812">Transmembrane</keyword>
<feature type="region of interest" description="Disordered" evidence="11">
    <location>
        <begin position="511"/>
        <end position="543"/>
    </location>
</feature>
<keyword evidence="7 12" id="KW-1133">Transmembrane helix</keyword>
<feature type="compositionally biased region" description="Low complexity" evidence="11">
    <location>
        <begin position="525"/>
        <end position="543"/>
    </location>
</feature>
<dbReference type="InterPro" id="IPR001611">
    <property type="entry name" value="Leu-rich_rpt"/>
</dbReference>
<dbReference type="GO" id="GO:0006955">
    <property type="term" value="P:immune response"/>
    <property type="evidence" value="ECO:0007669"/>
    <property type="project" value="InterPro"/>
</dbReference>
<evidence type="ECO:0000256" key="12">
    <source>
        <dbReference type="SAM" id="Phobius"/>
    </source>
</evidence>
<dbReference type="SMART" id="SM00365">
    <property type="entry name" value="LRR_SD22"/>
    <property type="match status" value="3"/>
</dbReference>
<dbReference type="GO" id="GO:0004888">
    <property type="term" value="F:transmembrane signaling receptor activity"/>
    <property type="evidence" value="ECO:0007669"/>
    <property type="project" value="InterPro"/>
</dbReference>
<dbReference type="InterPro" id="IPR035897">
    <property type="entry name" value="Toll_tir_struct_dom_sf"/>
</dbReference>
<dbReference type="InterPro" id="IPR032675">
    <property type="entry name" value="LRR_dom_sf"/>
</dbReference>
<feature type="transmembrane region" description="Helical" evidence="12">
    <location>
        <begin position="626"/>
        <end position="645"/>
    </location>
</feature>
<dbReference type="PIRSF" id="PIRSF037595">
    <property type="entry name" value="Toll-like_receptor"/>
    <property type="match status" value="1"/>
</dbReference>
<evidence type="ECO:0000256" key="9">
    <source>
        <dbReference type="ARBA" id="ARBA00023170"/>
    </source>
</evidence>
<evidence type="ECO:0000256" key="1">
    <source>
        <dbReference type="ARBA" id="ARBA00004479"/>
    </source>
</evidence>
<keyword evidence="9 15" id="KW-0675">Receptor</keyword>
<evidence type="ECO:0000256" key="3">
    <source>
        <dbReference type="ARBA" id="ARBA00022614"/>
    </source>
</evidence>
<keyword evidence="3" id="KW-0433">Leucine-rich repeat</keyword>
<evidence type="ECO:0000256" key="7">
    <source>
        <dbReference type="ARBA" id="ARBA00022989"/>
    </source>
</evidence>
<keyword evidence="10" id="KW-0325">Glycoprotein</keyword>
<dbReference type="InterPro" id="IPR017241">
    <property type="entry name" value="Toll-like_receptor"/>
</dbReference>
<name>A0A7G8ZA17_LITLI</name>
<dbReference type="PANTHER" id="PTHR24365">
    <property type="entry name" value="TOLL-LIKE RECEPTOR"/>
    <property type="match status" value="1"/>
</dbReference>
<dbReference type="Gene3D" id="3.40.50.10140">
    <property type="entry name" value="Toll/interleukin-1 receptor homology (TIR) domain"/>
    <property type="match status" value="1"/>
</dbReference>
<dbReference type="Pfam" id="PF13855">
    <property type="entry name" value="LRR_8"/>
    <property type="match status" value="3"/>
</dbReference>
<keyword evidence="5 13" id="KW-0732">Signal</keyword>
<comment type="similarity">
    <text evidence="2">Belongs to the Toll-like receptor family.</text>
</comment>
<dbReference type="EMBL" id="MT683595">
    <property type="protein sequence ID" value="QNL15326.1"/>
    <property type="molecule type" value="mRNA"/>
</dbReference>
<dbReference type="SUPFAM" id="SSF52058">
    <property type="entry name" value="L domain-like"/>
    <property type="match status" value="1"/>
</dbReference>
<evidence type="ECO:0000256" key="5">
    <source>
        <dbReference type="ARBA" id="ARBA00022729"/>
    </source>
</evidence>
<feature type="chain" id="PRO_5028964535" evidence="13">
    <location>
        <begin position="21"/>
        <end position="822"/>
    </location>
</feature>
<dbReference type="Pfam" id="PF01582">
    <property type="entry name" value="TIR"/>
    <property type="match status" value="1"/>
</dbReference>
<gene>
    <name evidence="15" type="primary">TLR20</name>
</gene>
<proteinExistence type="evidence at transcript level"/>
<dbReference type="InterPro" id="IPR003591">
    <property type="entry name" value="Leu-rich_rpt_typical-subtyp"/>
</dbReference>
<reference evidence="15" key="1">
    <citation type="journal article" date="2020" name="Fish Shellfish">
        <title>Toll-like signaling pathway in the transcriptome of Littorina littorea.</title>
        <authorList>
            <person name="Gorbushin A.M."/>
        </authorList>
    </citation>
    <scope>NUCLEOTIDE SEQUENCE</scope>
    <source>
        <tissue evidence="15">Kidney</tissue>
    </source>
</reference>
<evidence type="ECO:0000256" key="6">
    <source>
        <dbReference type="ARBA" id="ARBA00022737"/>
    </source>
</evidence>
<sequence>MARVTLCLLLSLLLLTPANSLCSFDVPDNTTDLHPFSKLAQVQKVVPPRPSEIRHICYNESLAVCWCTETELDCSGNDGNLTFVPKVNGTFHFLNFTFNYLLEIREDFFENVTEVRRLDIGDNHRLGYIHPHAFKPLRNLSELYLDYDYDLTKNYTLLEPVFLVSSLTRLDIRVGDLPPLPDNLFYRYPLPFLQTFYLHSNQLQNLNMSALQPLTRLTTLGVASNHLSWVHAGYAPSLEKLNLNYNNLNYFLHTCGKKAHGRKDRSYYPKLQQLMLKDNKIKAISKTVCLPSLTYLDLGQNKIKTVATGMFKAHHFPNLQELYLENMELMKIEAGAFDNPRIRTVSLMYNHFYFSTHNVSTESFTNCTGIENLLLGQNYISNENFILIFGHLRNVSYIHLGNNNIKEISQETFSGFRNLTTLCLYQNGLSKLPDGAFDSLRKLTTLEINDNQIQTVQSKAFSPETRSRFKHVDLSQNPFRCDCDIQWLQSWMRSSPHEFNNSRGKYECRNIEKKKHPSSSEEENTTPLLATSSSSSSPSNQTQNSILSYPLMFSSPASTSQRRSSLSSSSSSLNWKKASGAVASSDSSGPEKWGARSAWHREPQYVELVDFSIPQQRCMLDHETSVFIVIVVSILMATVGLWSTVYRYRWHIRLIVHEQFRGRGEGYRRRQLVQNFNFDVYVAFADEDWTWVKYILMPQLEERLGLRLYIRTRDASPGRYITDNIVENILTSRKILMVFSRSFARRKWCQFELSFGLQHVIKTDDELVVLRLHEIPTNELTTPMMAVCQILHYIHWSNESEARASFLGRLNVSLSEIISAYR</sequence>
<dbReference type="SMART" id="SM00369">
    <property type="entry name" value="LRR_TYP"/>
    <property type="match status" value="7"/>
</dbReference>
<evidence type="ECO:0000259" key="14">
    <source>
        <dbReference type="PROSITE" id="PS50104"/>
    </source>
</evidence>
<organism evidence="15">
    <name type="scientific">Littorina littorea</name>
    <name type="common">Common periwinkle</name>
    <dbReference type="NCBI Taxonomy" id="31216"/>
    <lineage>
        <taxon>Eukaryota</taxon>
        <taxon>Metazoa</taxon>
        <taxon>Spiralia</taxon>
        <taxon>Lophotrochozoa</taxon>
        <taxon>Mollusca</taxon>
        <taxon>Gastropoda</taxon>
        <taxon>Caenogastropoda</taxon>
        <taxon>Littorinimorpha</taxon>
        <taxon>Littorinoidea</taxon>
        <taxon>Littorinidae</taxon>
        <taxon>Littorina</taxon>
    </lineage>
</organism>
<dbReference type="PROSITE" id="PS50104">
    <property type="entry name" value="TIR"/>
    <property type="match status" value="1"/>
</dbReference>
<accession>A0A7G8ZA17</accession>
<dbReference type="SMART" id="SM00255">
    <property type="entry name" value="TIR"/>
    <property type="match status" value="1"/>
</dbReference>
<dbReference type="GO" id="GO:0002224">
    <property type="term" value="P:toll-like receptor signaling pathway"/>
    <property type="evidence" value="ECO:0007669"/>
    <property type="project" value="InterPro"/>
</dbReference>
<evidence type="ECO:0000256" key="8">
    <source>
        <dbReference type="ARBA" id="ARBA00023136"/>
    </source>
</evidence>
<evidence type="ECO:0000313" key="15">
    <source>
        <dbReference type="EMBL" id="QNL15326.1"/>
    </source>
</evidence>
<dbReference type="InterPro" id="IPR000157">
    <property type="entry name" value="TIR_dom"/>
</dbReference>
<keyword evidence="6" id="KW-0677">Repeat</keyword>
<dbReference type="SUPFAM" id="SSF52047">
    <property type="entry name" value="RNI-like"/>
    <property type="match status" value="1"/>
</dbReference>
<keyword evidence="8 12" id="KW-0472">Membrane</keyword>
<protein>
    <submittedName>
        <fullName evidence="15">Toll-like receptor 20</fullName>
    </submittedName>
</protein>
<feature type="domain" description="TIR" evidence="14">
    <location>
        <begin position="676"/>
        <end position="814"/>
    </location>
</feature>